<accession>A0A2T4J2Y7</accession>
<gene>
    <name evidence="1" type="ORF">C9427_01385</name>
</gene>
<evidence type="ECO:0000313" key="2">
    <source>
        <dbReference type="Proteomes" id="UP000240259"/>
    </source>
</evidence>
<proteinExistence type="predicted"/>
<evidence type="ECO:0000313" key="1">
    <source>
        <dbReference type="EMBL" id="PTE12270.1"/>
    </source>
</evidence>
<dbReference type="Proteomes" id="UP000240259">
    <property type="component" value="Unassembled WGS sequence"/>
</dbReference>
<keyword evidence="2" id="KW-1185">Reference proteome</keyword>
<dbReference type="OrthoDB" id="8017333at2"/>
<sequence length="237" mass="26398">MSDFHRPTLTYPNEAYSATQVRLYGIPGNSGVFFPNNPHPVGSRSGIDVSVTASAGSAAQDTAANQKVKAEFAKVERQYHDDPLELANHLPFPFPIPAGYSAQLELDMKIGRLVISTAVLFSEMQRKQKNITSGIIVSYSFEGHCYDLPKPKIMLIPSEPQDIPPDDCGYDKKNSTTPKIDRYRLWIVDKLDECVEFEMNQGFIEQLVLDANLPGKRSPAGYASRFMMGHRSGRLND</sequence>
<comment type="caution">
    <text evidence="1">The sequence shown here is derived from an EMBL/GenBank/DDBJ whole genome shotgun (WGS) entry which is preliminary data.</text>
</comment>
<organism evidence="1 2">
    <name type="scientific">Mesorhizobium helmanticense</name>
    <dbReference type="NCBI Taxonomy" id="1776423"/>
    <lineage>
        <taxon>Bacteria</taxon>
        <taxon>Pseudomonadati</taxon>
        <taxon>Pseudomonadota</taxon>
        <taxon>Alphaproteobacteria</taxon>
        <taxon>Hyphomicrobiales</taxon>
        <taxon>Phyllobacteriaceae</taxon>
        <taxon>Mesorhizobium</taxon>
    </lineage>
</organism>
<dbReference type="EMBL" id="PZJX01000003">
    <property type="protein sequence ID" value="PTE12270.1"/>
    <property type="molecule type" value="Genomic_DNA"/>
</dbReference>
<protein>
    <submittedName>
        <fullName evidence="1">Uncharacterized protein</fullName>
    </submittedName>
</protein>
<reference evidence="1 2" key="1">
    <citation type="submission" date="2018-03" db="EMBL/GenBank/DDBJ databases">
        <title>Genome sequence of the symbiotic type strain Mesorhizobium helmanticense CSLC115NT isolated from Lotus corniculatus nodules.</title>
        <authorList>
            <person name="Sannazzaro A.I."/>
            <person name="Torres Tejerizo G.A."/>
            <person name="Dip D."/>
            <person name="Caballero M."/>
            <person name="Pistorio M."/>
            <person name="Estrella M.J."/>
        </authorList>
    </citation>
    <scope>NUCLEOTIDE SEQUENCE [LARGE SCALE GENOMIC DNA]</scope>
    <source>
        <strain evidence="1 2">CSLC115N</strain>
    </source>
</reference>
<dbReference type="RefSeq" id="WP_146172483.1">
    <property type="nucleotide sequence ID" value="NZ_PZJX01000003.1"/>
</dbReference>
<dbReference type="AlphaFoldDB" id="A0A2T4J2Y7"/>
<name>A0A2T4J2Y7_9HYPH</name>